<dbReference type="NCBIfam" id="NF033573">
    <property type="entry name" value="transpos_IS200"/>
    <property type="match status" value="1"/>
</dbReference>
<dbReference type="GO" id="GO:0004803">
    <property type="term" value="F:transposase activity"/>
    <property type="evidence" value="ECO:0007669"/>
    <property type="project" value="InterPro"/>
</dbReference>
<dbReference type="InterPro" id="IPR036515">
    <property type="entry name" value="Transposase_17_sf"/>
</dbReference>
<protein>
    <submittedName>
        <fullName evidence="2">Transposase</fullName>
    </submittedName>
</protein>
<dbReference type="PANTHER" id="PTHR33360:SF2">
    <property type="entry name" value="TRANSPOSASE FOR INSERTION SEQUENCE ELEMENT IS200"/>
    <property type="match status" value="1"/>
</dbReference>
<keyword evidence="3" id="KW-1185">Reference proteome</keyword>
<proteinExistence type="predicted"/>
<dbReference type="OrthoDB" id="9797997at2"/>
<dbReference type="EMBL" id="JPOS01000054">
    <property type="protein sequence ID" value="KGE86801.1"/>
    <property type="molecule type" value="Genomic_DNA"/>
</dbReference>
<dbReference type="PANTHER" id="PTHR33360">
    <property type="entry name" value="TRANSPOSASE FOR INSERTION SEQUENCE ELEMENT IS200"/>
    <property type="match status" value="1"/>
</dbReference>
<dbReference type="Gene3D" id="3.30.70.1290">
    <property type="entry name" value="Transposase IS200-like"/>
    <property type="match status" value="1"/>
</dbReference>
<dbReference type="SMART" id="SM01321">
    <property type="entry name" value="Y1_Tnp"/>
    <property type="match status" value="1"/>
</dbReference>
<dbReference type="AlphaFoldDB" id="A0A098S492"/>
<feature type="domain" description="Transposase IS200-like" evidence="1">
    <location>
        <begin position="5"/>
        <end position="119"/>
    </location>
</feature>
<dbReference type="Pfam" id="PF01797">
    <property type="entry name" value="Y1_Tnp"/>
    <property type="match status" value="1"/>
</dbReference>
<accession>A0A098S492</accession>
<evidence type="ECO:0000313" key="2">
    <source>
        <dbReference type="EMBL" id="KGE86801.1"/>
    </source>
</evidence>
<comment type="caution">
    <text evidence="2">The sequence shown here is derived from an EMBL/GenBank/DDBJ whole genome shotgun (WGS) entry which is preliminary data.</text>
</comment>
<dbReference type="GO" id="GO:0003677">
    <property type="term" value="F:DNA binding"/>
    <property type="evidence" value="ECO:0007669"/>
    <property type="project" value="InterPro"/>
</dbReference>
<dbReference type="SUPFAM" id="SSF143422">
    <property type="entry name" value="Transposase IS200-like"/>
    <property type="match status" value="1"/>
</dbReference>
<dbReference type="RefSeq" id="WP_044224008.1">
    <property type="nucleotide sequence ID" value="NZ_JPOS01000054.1"/>
</dbReference>
<dbReference type="STRING" id="1524460.IX84_19145"/>
<dbReference type="Proteomes" id="UP000029736">
    <property type="component" value="Unassembled WGS sequence"/>
</dbReference>
<dbReference type="GO" id="GO:0006313">
    <property type="term" value="P:DNA transposition"/>
    <property type="evidence" value="ECO:0007669"/>
    <property type="project" value="InterPro"/>
</dbReference>
<name>A0A098S492_9BACT</name>
<gene>
    <name evidence="2" type="ORF">IX84_19145</name>
</gene>
<reference evidence="2 3" key="1">
    <citation type="journal article" date="2014" name="Int. J. Syst. Evol. Microbiol.">
        <title>Phaeodactylibacter xiamenensis gen. nov., sp. nov., a member of the family Saprospiraceae isolated from the marine alga Phaeodactylum tricornutum.</title>
        <authorList>
            <person name="Chen Z.Jr."/>
            <person name="Lei X."/>
            <person name="Lai Q."/>
            <person name="Li Y."/>
            <person name="Zhang B."/>
            <person name="Zhang J."/>
            <person name="Zhang H."/>
            <person name="Yang L."/>
            <person name="Zheng W."/>
            <person name="Tian Y."/>
            <person name="Yu Z."/>
            <person name="Xu H.Jr."/>
            <person name="Zheng T."/>
        </authorList>
    </citation>
    <scope>NUCLEOTIDE SEQUENCE [LARGE SCALE GENOMIC DNA]</scope>
    <source>
        <strain evidence="2 3">KD52</strain>
    </source>
</reference>
<evidence type="ECO:0000259" key="1">
    <source>
        <dbReference type="SMART" id="SM01321"/>
    </source>
</evidence>
<organism evidence="2 3">
    <name type="scientific">Phaeodactylibacter xiamenensis</name>
    <dbReference type="NCBI Taxonomy" id="1524460"/>
    <lineage>
        <taxon>Bacteria</taxon>
        <taxon>Pseudomonadati</taxon>
        <taxon>Bacteroidota</taxon>
        <taxon>Saprospiria</taxon>
        <taxon>Saprospirales</taxon>
        <taxon>Haliscomenobacteraceae</taxon>
        <taxon>Phaeodactylibacter</taxon>
    </lineage>
</organism>
<evidence type="ECO:0000313" key="3">
    <source>
        <dbReference type="Proteomes" id="UP000029736"/>
    </source>
</evidence>
<dbReference type="InterPro" id="IPR002686">
    <property type="entry name" value="Transposase_17"/>
</dbReference>
<sequence length="153" mass="18394">MPNTYTQIHIQAVFAVRYRQAAIQKEWQEELYRYITGIVQNHNHKVLQIGGMPDHVHLFFGMRPTQSLSDLMRDVKGESSEWINKSGFCKNYFSWQTGYGAFSYAKSQVPRVIRYIQKQEEHHRKKTFLEEYEDFLKAFEVEYDERFIFKPLE</sequence>